<dbReference type="Gene3D" id="3.30.710.10">
    <property type="entry name" value="Potassium Channel Kv1.1, Chain A"/>
    <property type="match status" value="1"/>
</dbReference>
<feature type="domain" description="Chitin-binding type-2" evidence="2">
    <location>
        <begin position="169"/>
        <end position="226"/>
    </location>
</feature>
<dbReference type="InterPro" id="IPR002557">
    <property type="entry name" value="Chitin-bd_dom"/>
</dbReference>
<dbReference type="Pfam" id="PF00651">
    <property type="entry name" value="BTB"/>
    <property type="match status" value="1"/>
</dbReference>
<sequence length="826" mass="94383">MPRSSYNHLQNRKTKQWCWQCRTRYSDCINDMRTLSLLFFVQCLLEVTSAIYIKSETTRCMLYQALDKQRKADEFTDVVFRTPDGKNFSAHRIVIAAESKQLQRLLRIAEQKAISQTSQNGGTGHTLVEDSELFDYDTYPEPDTDNILDRSSRVKRNSGLWPASGKLVQEVCKGIFDYKLYPHSTLCNKYIACVHGKSVERDCGPGTAFSPALQVCVRPKNAGCDRYNGTEVLHQGEAAPSIDVRARQESFNTKVENLKKEFGRRAEEQKEKMKKQFAFGAGKILGMLGNIGKQSRTESYFHEQGQGLQPLNQENLQTAMNQNQAQSQAFSGEDKFLEFDVSQQQQIPQRIQPDQITNLDIGQQIQKPYRLDMTQIEQSNANFNPQLLQQQPFRIQKQNIEEMDSGLLDFDLIPEPTEIDPVHEQKLPNFEETLDSQPKTPVELETVNILHAVLNSVGEKDIPNRGDMGVLNKATKIDKFCDCNKLVIDVPYSNETMTSILDYLYTGKANVEQIDSLVNSATDYGLDELIASALDENIDILNSSTVKRVVQKTREKIKRTETKTVIQKIFRKIKRRKDIKNYAKDFPAQFFVEYLEEGEKIPSTVTDEVLDWLHNAETSGIEVTKDELMMVLNMLDIERMNCTELKRVTDYLTDKKIRFDARGLFKKIANMSFKGIGNCMSSCVECGRQYAQQIKYNYQPTAWNISTNLIPQQTPGLETNLGTFRVGSELFTALLQRDTAPPAQYSCVDGLVIYRQPLQGAKGPAQQSEYDLELKISSKDEKSNDCSLTNRVRYVYDDATNIYKWNTKFDYNTPLEIDIKMNPVNK</sequence>
<dbReference type="PROSITE" id="PS50097">
    <property type="entry name" value="BTB"/>
    <property type="match status" value="1"/>
</dbReference>
<dbReference type="GO" id="GO:0008061">
    <property type="term" value="F:chitin binding"/>
    <property type="evidence" value="ECO:0007669"/>
    <property type="project" value="InterPro"/>
</dbReference>
<dbReference type="SUPFAM" id="SSF54695">
    <property type="entry name" value="POZ domain"/>
    <property type="match status" value="1"/>
</dbReference>
<reference evidence="3" key="1">
    <citation type="submission" date="2023-07" db="EMBL/GenBank/DDBJ databases">
        <title>Chromosome-level genome assembly of Artemia franciscana.</title>
        <authorList>
            <person name="Jo E."/>
        </authorList>
    </citation>
    <scope>NUCLEOTIDE SEQUENCE</scope>
    <source>
        <tissue evidence="3">Whole body</tissue>
    </source>
</reference>
<evidence type="ECO:0000259" key="1">
    <source>
        <dbReference type="PROSITE" id="PS50097"/>
    </source>
</evidence>
<dbReference type="GO" id="GO:0005576">
    <property type="term" value="C:extracellular region"/>
    <property type="evidence" value="ECO:0007669"/>
    <property type="project" value="InterPro"/>
</dbReference>
<dbReference type="InterPro" id="IPR036508">
    <property type="entry name" value="Chitin-bd_dom_sf"/>
</dbReference>
<evidence type="ECO:0008006" key="5">
    <source>
        <dbReference type="Google" id="ProtNLM"/>
    </source>
</evidence>
<comment type="caution">
    <text evidence="3">The sequence shown here is derived from an EMBL/GenBank/DDBJ whole genome shotgun (WGS) entry which is preliminary data.</text>
</comment>
<organism evidence="3 4">
    <name type="scientific">Artemia franciscana</name>
    <name type="common">Brine shrimp</name>
    <name type="synonym">Artemia sanfranciscana</name>
    <dbReference type="NCBI Taxonomy" id="6661"/>
    <lineage>
        <taxon>Eukaryota</taxon>
        <taxon>Metazoa</taxon>
        <taxon>Ecdysozoa</taxon>
        <taxon>Arthropoda</taxon>
        <taxon>Crustacea</taxon>
        <taxon>Branchiopoda</taxon>
        <taxon>Anostraca</taxon>
        <taxon>Artemiidae</taxon>
        <taxon>Artemia</taxon>
    </lineage>
</organism>
<dbReference type="SMART" id="SM00494">
    <property type="entry name" value="ChtBD2"/>
    <property type="match status" value="1"/>
</dbReference>
<keyword evidence="4" id="KW-1185">Reference proteome</keyword>
<accession>A0AA88KYW7</accession>
<protein>
    <recommendedName>
        <fullName evidence="5">BTB domain-containing protein</fullName>
    </recommendedName>
</protein>
<dbReference type="Pfam" id="PF01607">
    <property type="entry name" value="CBM_14"/>
    <property type="match status" value="1"/>
</dbReference>
<evidence type="ECO:0000259" key="2">
    <source>
        <dbReference type="PROSITE" id="PS50940"/>
    </source>
</evidence>
<dbReference type="SUPFAM" id="SSF57625">
    <property type="entry name" value="Invertebrate chitin-binding proteins"/>
    <property type="match status" value="1"/>
</dbReference>
<dbReference type="Proteomes" id="UP001187531">
    <property type="component" value="Unassembled WGS sequence"/>
</dbReference>
<name>A0AA88KYW7_ARTSF</name>
<dbReference type="EMBL" id="JAVRJZ010000019">
    <property type="protein sequence ID" value="KAK2707234.1"/>
    <property type="molecule type" value="Genomic_DNA"/>
</dbReference>
<proteinExistence type="predicted"/>
<gene>
    <name evidence="3" type="ORF">QYM36_015050</name>
</gene>
<dbReference type="Gene3D" id="2.170.140.10">
    <property type="entry name" value="Chitin binding domain"/>
    <property type="match status" value="1"/>
</dbReference>
<dbReference type="PROSITE" id="PS50940">
    <property type="entry name" value="CHIT_BIND_II"/>
    <property type="match status" value="1"/>
</dbReference>
<evidence type="ECO:0000313" key="3">
    <source>
        <dbReference type="EMBL" id="KAK2707234.1"/>
    </source>
</evidence>
<evidence type="ECO:0000313" key="4">
    <source>
        <dbReference type="Proteomes" id="UP001187531"/>
    </source>
</evidence>
<feature type="domain" description="BTB" evidence="1">
    <location>
        <begin position="76"/>
        <end position="106"/>
    </location>
</feature>
<dbReference type="InterPro" id="IPR000210">
    <property type="entry name" value="BTB/POZ_dom"/>
</dbReference>
<dbReference type="AlphaFoldDB" id="A0AA88KYW7"/>
<dbReference type="InterPro" id="IPR011333">
    <property type="entry name" value="SKP1/BTB/POZ_sf"/>
</dbReference>